<reference evidence="2 3" key="1">
    <citation type="submission" date="2019-11" db="EMBL/GenBank/DDBJ databases">
        <title>Pedobacter sp. HMF7647 Genome sequencing and assembly.</title>
        <authorList>
            <person name="Kang H."/>
            <person name="Kim H."/>
            <person name="Joh K."/>
        </authorList>
    </citation>
    <scope>NUCLEOTIDE SEQUENCE [LARGE SCALE GENOMIC DNA]</scope>
    <source>
        <strain evidence="2 3">HMF7647</strain>
    </source>
</reference>
<dbReference type="AlphaFoldDB" id="A0A7K1YGH4"/>
<dbReference type="EMBL" id="WVHT01000021">
    <property type="protein sequence ID" value="MXV53318.1"/>
    <property type="molecule type" value="Genomic_DNA"/>
</dbReference>
<sequence length="261" mass="29972">MQTASASTQSPENLPAFIRLLIETLKPEKIFHVMQQLIGEQKQELLIIILPYTCPKSLNQLQPYVDFAITGQPSITCMLHRSDWLDRQLEEGHPFYSFACTEKNLLYDTGVKPLPKLSPQLEELVLLKVKRGFDQAFERSVSFLEGAWFYFHNESNRPLTMFMLHQAAELALRAAICPFCGRQKRSHEIRVLLRCAGYYLPALTASLKIDPELAKLLDEAYMQGRYRGDWSVTNEQVNAAFYMVDRLQLAVFESMELFAGN</sequence>
<dbReference type="SUPFAM" id="SSF81593">
    <property type="entry name" value="Nucleotidyltransferase substrate binding subunit/domain"/>
    <property type="match status" value="1"/>
</dbReference>
<keyword evidence="3" id="KW-1185">Reference proteome</keyword>
<dbReference type="SMART" id="SM00748">
    <property type="entry name" value="HEPN"/>
    <property type="match status" value="1"/>
</dbReference>
<dbReference type="InterPro" id="IPR007842">
    <property type="entry name" value="HEPN_dom"/>
</dbReference>
<protein>
    <submittedName>
        <fullName evidence="2">HEPN domain-containing protein</fullName>
    </submittedName>
</protein>
<dbReference type="Gene3D" id="1.20.120.330">
    <property type="entry name" value="Nucleotidyltransferases domain 2"/>
    <property type="match status" value="1"/>
</dbReference>
<dbReference type="PROSITE" id="PS50910">
    <property type="entry name" value="HEPN"/>
    <property type="match status" value="1"/>
</dbReference>
<accession>A0A7K1YGH4</accession>
<dbReference type="Pfam" id="PF05168">
    <property type="entry name" value="HEPN"/>
    <property type="match status" value="1"/>
</dbReference>
<evidence type="ECO:0000259" key="1">
    <source>
        <dbReference type="PROSITE" id="PS50910"/>
    </source>
</evidence>
<dbReference type="RefSeq" id="WP_160846496.1">
    <property type="nucleotide sequence ID" value="NZ_WVHT01000021.1"/>
</dbReference>
<name>A0A7K1YGH4_9SPHI</name>
<proteinExistence type="predicted"/>
<evidence type="ECO:0000313" key="2">
    <source>
        <dbReference type="EMBL" id="MXV53318.1"/>
    </source>
</evidence>
<gene>
    <name evidence="2" type="ORF">GS399_20325</name>
</gene>
<feature type="domain" description="HEPN" evidence="1">
    <location>
        <begin position="138"/>
        <end position="247"/>
    </location>
</feature>
<evidence type="ECO:0000313" key="3">
    <source>
        <dbReference type="Proteomes" id="UP000466586"/>
    </source>
</evidence>
<dbReference type="Proteomes" id="UP000466586">
    <property type="component" value="Unassembled WGS sequence"/>
</dbReference>
<organism evidence="2 3">
    <name type="scientific">Hufsiella arboris</name>
    <dbReference type="NCBI Taxonomy" id="2695275"/>
    <lineage>
        <taxon>Bacteria</taxon>
        <taxon>Pseudomonadati</taxon>
        <taxon>Bacteroidota</taxon>
        <taxon>Sphingobacteriia</taxon>
        <taxon>Sphingobacteriales</taxon>
        <taxon>Sphingobacteriaceae</taxon>
        <taxon>Hufsiella</taxon>
    </lineage>
</organism>
<comment type="caution">
    <text evidence="2">The sequence shown here is derived from an EMBL/GenBank/DDBJ whole genome shotgun (WGS) entry which is preliminary data.</text>
</comment>